<evidence type="ECO:0000313" key="3">
    <source>
        <dbReference type="Proteomes" id="UP001497623"/>
    </source>
</evidence>
<evidence type="ECO:0000313" key="2">
    <source>
        <dbReference type="EMBL" id="CAL4167252.1"/>
    </source>
</evidence>
<gene>
    <name evidence="2" type="ORF">MNOR_LOCUS33577</name>
</gene>
<proteinExistence type="predicted"/>
<feature type="chain" id="PRO_5043830894" evidence="1">
    <location>
        <begin position="20"/>
        <end position="190"/>
    </location>
</feature>
<sequence length="190" mass="21320">MGRVSVLILFLSLQSSCFASLGYLPPAECVPEREIYYKFDKQIITQTEQLPAITDTITIQPETSYISMYDMTTVLVVTETEQFDPETVNVTHESCHTTRHVEAIVETVDLTATVTAEPIVKTKIKKVIEWEAPETVTDVVTVTTTMPHQIKINYIKTDITNTVTVPAEVVMSTLFVTDVDMRPAVFKTIN</sequence>
<organism evidence="2 3">
    <name type="scientific">Meganyctiphanes norvegica</name>
    <name type="common">Northern krill</name>
    <name type="synonym">Thysanopoda norvegica</name>
    <dbReference type="NCBI Taxonomy" id="48144"/>
    <lineage>
        <taxon>Eukaryota</taxon>
        <taxon>Metazoa</taxon>
        <taxon>Ecdysozoa</taxon>
        <taxon>Arthropoda</taxon>
        <taxon>Crustacea</taxon>
        <taxon>Multicrustacea</taxon>
        <taxon>Malacostraca</taxon>
        <taxon>Eumalacostraca</taxon>
        <taxon>Eucarida</taxon>
        <taxon>Euphausiacea</taxon>
        <taxon>Euphausiidae</taxon>
        <taxon>Meganyctiphanes</taxon>
    </lineage>
</organism>
<accession>A0AAV2S8B5</accession>
<dbReference type="Proteomes" id="UP001497623">
    <property type="component" value="Unassembled WGS sequence"/>
</dbReference>
<keyword evidence="3" id="KW-1185">Reference proteome</keyword>
<feature type="non-terminal residue" evidence="2">
    <location>
        <position position="190"/>
    </location>
</feature>
<dbReference type="AlphaFoldDB" id="A0AAV2S8B5"/>
<name>A0AAV2S8B5_MEGNR</name>
<reference evidence="2 3" key="1">
    <citation type="submission" date="2024-05" db="EMBL/GenBank/DDBJ databases">
        <authorList>
            <person name="Wallberg A."/>
        </authorList>
    </citation>
    <scope>NUCLEOTIDE SEQUENCE [LARGE SCALE GENOMIC DNA]</scope>
</reference>
<dbReference type="EMBL" id="CAXKWB010048788">
    <property type="protein sequence ID" value="CAL4167252.1"/>
    <property type="molecule type" value="Genomic_DNA"/>
</dbReference>
<protein>
    <submittedName>
        <fullName evidence="2">Uncharacterized protein</fullName>
    </submittedName>
</protein>
<keyword evidence="1" id="KW-0732">Signal</keyword>
<evidence type="ECO:0000256" key="1">
    <source>
        <dbReference type="SAM" id="SignalP"/>
    </source>
</evidence>
<feature type="signal peptide" evidence="1">
    <location>
        <begin position="1"/>
        <end position="19"/>
    </location>
</feature>
<comment type="caution">
    <text evidence="2">The sequence shown here is derived from an EMBL/GenBank/DDBJ whole genome shotgun (WGS) entry which is preliminary data.</text>
</comment>